<dbReference type="GO" id="GO:0055085">
    <property type="term" value="P:transmembrane transport"/>
    <property type="evidence" value="ECO:0007669"/>
    <property type="project" value="UniProtKB-ARBA"/>
</dbReference>
<dbReference type="Gene3D" id="3.40.50.300">
    <property type="entry name" value="P-loop containing nucleotide triphosphate hydrolases"/>
    <property type="match status" value="1"/>
</dbReference>
<evidence type="ECO:0000256" key="2">
    <source>
        <dbReference type="ARBA" id="ARBA00005417"/>
    </source>
</evidence>
<gene>
    <name evidence="9" type="ORF">GR212_29100</name>
</gene>
<dbReference type="InterPro" id="IPR013563">
    <property type="entry name" value="Oligopep_ABC_C"/>
</dbReference>
<dbReference type="FunFam" id="3.40.50.300:FF:000016">
    <property type="entry name" value="Oligopeptide ABC transporter ATP-binding component"/>
    <property type="match status" value="1"/>
</dbReference>
<feature type="domain" description="ABC transporter" evidence="8">
    <location>
        <begin position="15"/>
        <end position="267"/>
    </location>
</feature>
<dbReference type="PANTHER" id="PTHR43297">
    <property type="entry name" value="OLIGOPEPTIDE TRANSPORT ATP-BINDING PROTEIN APPD"/>
    <property type="match status" value="1"/>
</dbReference>
<sequence length="375" mass="40155">MLSIRKRKGDAMPLLSVKDLTVTIKSERGKVYAVNAISFDLDQGEVVAIVGESGCGKSVTALALTNLLPKPAARIEKGSIRFDGTDIATLSDAAMQELRGGDISIIFQDPMTSLNPVLTIGEQLSEAVTRTDERADRAVVRRKAAELLDMVGIAGGEAMLRAYPHQISGGMRQRVMIAMALALKPRLLIADEPTTGLDVTVEAQILDLMMGLVSDMKTSMLLITHDLGVVAGTAQRVVVMYSGMIVEMVTTDDLFAAPSHPYTIGLLRASPRIDGEQENALVPIDGVPPNQLLPLQGCPFAPRCRWRRPICWREVPTSGAWTSAAGTMHVAACHNRPTPAEAAAGMPLDPSFTAAPPPDGLSSPDIVLFERREVA</sequence>
<dbReference type="InterPro" id="IPR003439">
    <property type="entry name" value="ABC_transporter-like_ATP-bd"/>
</dbReference>
<accession>A0A6L9UDE2</accession>
<comment type="subcellular location">
    <subcellularLocation>
        <location evidence="1">Cell inner membrane</location>
        <topology evidence="1">Peripheral membrane protein</topology>
    </subcellularLocation>
</comment>
<dbReference type="GO" id="GO:0005524">
    <property type="term" value="F:ATP binding"/>
    <property type="evidence" value="ECO:0007669"/>
    <property type="project" value="UniProtKB-KW"/>
</dbReference>
<evidence type="ECO:0000256" key="1">
    <source>
        <dbReference type="ARBA" id="ARBA00004417"/>
    </source>
</evidence>
<comment type="similarity">
    <text evidence="2">Belongs to the ABC transporter superfamily.</text>
</comment>
<reference evidence="9 10" key="1">
    <citation type="submission" date="2019-12" db="EMBL/GenBank/DDBJ databases">
        <title>Rhizobium genotypes associated with high levels of biological nitrogen fixation by grain legumes in a temperate-maritime cropping system.</title>
        <authorList>
            <person name="Maluk M."/>
            <person name="Francesc Ferrando Molina F."/>
            <person name="Lopez Del Egido L."/>
            <person name="Lafos M."/>
            <person name="Langarica-Fuentes A."/>
            <person name="Gebre Yohannes G."/>
            <person name="Young M.W."/>
            <person name="Martin P."/>
            <person name="Gantlett R."/>
            <person name="Kenicer G."/>
            <person name="Hawes C."/>
            <person name="Begg G.S."/>
            <person name="Quilliam R.S."/>
            <person name="Squire G.R."/>
            <person name="Poole P.S."/>
            <person name="Young P.W."/>
            <person name="Iannetta P.M."/>
            <person name="James E.K."/>
        </authorList>
    </citation>
    <scope>NUCLEOTIDE SEQUENCE [LARGE SCALE GENOMIC DNA]</scope>
    <source>
        <strain evidence="9 10">JHI1118</strain>
    </source>
</reference>
<dbReference type="GO" id="GO:0015833">
    <property type="term" value="P:peptide transport"/>
    <property type="evidence" value="ECO:0007669"/>
    <property type="project" value="InterPro"/>
</dbReference>
<dbReference type="SMART" id="SM00382">
    <property type="entry name" value="AAA"/>
    <property type="match status" value="1"/>
</dbReference>
<keyword evidence="6 9" id="KW-0067">ATP-binding</keyword>
<evidence type="ECO:0000256" key="6">
    <source>
        <dbReference type="ARBA" id="ARBA00022840"/>
    </source>
</evidence>
<evidence type="ECO:0000256" key="7">
    <source>
        <dbReference type="ARBA" id="ARBA00023136"/>
    </source>
</evidence>
<dbReference type="PROSITE" id="PS50893">
    <property type="entry name" value="ABC_TRANSPORTER_2"/>
    <property type="match status" value="1"/>
</dbReference>
<name>A0A6L9UDE2_9HYPH</name>
<dbReference type="CDD" id="cd03257">
    <property type="entry name" value="ABC_NikE_OppD_transporters"/>
    <property type="match status" value="1"/>
</dbReference>
<organism evidence="9 10">
    <name type="scientific">Rhizobium lusitanum</name>
    <dbReference type="NCBI Taxonomy" id="293958"/>
    <lineage>
        <taxon>Bacteria</taxon>
        <taxon>Pseudomonadati</taxon>
        <taxon>Pseudomonadota</taxon>
        <taxon>Alphaproteobacteria</taxon>
        <taxon>Hyphomicrobiales</taxon>
        <taxon>Rhizobiaceae</taxon>
        <taxon>Rhizobium/Agrobacterium group</taxon>
        <taxon>Rhizobium</taxon>
    </lineage>
</organism>
<comment type="caution">
    <text evidence="9">The sequence shown here is derived from an EMBL/GenBank/DDBJ whole genome shotgun (WGS) entry which is preliminary data.</text>
</comment>
<dbReference type="Proteomes" id="UP000483035">
    <property type="component" value="Unassembled WGS sequence"/>
</dbReference>
<evidence type="ECO:0000259" key="8">
    <source>
        <dbReference type="PROSITE" id="PS50893"/>
    </source>
</evidence>
<dbReference type="GO" id="GO:0005886">
    <property type="term" value="C:plasma membrane"/>
    <property type="evidence" value="ECO:0007669"/>
    <property type="project" value="UniProtKB-SubCell"/>
</dbReference>
<keyword evidence="7" id="KW-0472">Membrane</keyword>
<dbReference type="PROSITE" id="PS00211">
    <property type="entry name" value="ABC_TRANSPORTER_1"/>
    <property type="match status" value="1"/>
</dbReference>
<dbReference type="Pfam" id="PF00005">
    <property type="entry name" value="ABC_tran"/>
    <property type="match status" value="1"/>
</dbReference>
<keyword evidence="5" id="KW-0547">Nucleotide-binding</keyword>
<dbReference type="AlphaFoldDB" id="A0A6L9UDE2"/>
<dbReference type="InterPro" id="IPR003593">
    <property type="entry name" value="AAA+_ATPase"/>
</dbReference>
<evidence type="ECO:0000256" key="4">
    <source>
        <dbReference type="ARBA" id="ARBA00022475"/>
    </source>
</evidence>
<keyword evidence="3" id="KW-0813">Transport</keyword>
<dbReference type="NCBIfam" id="TIGR01727">
    <property type="entry name" value="oligo_HPY"/>
    <property type="match status" value="1"/>
</dbReference>
<dbReference type="InterPro" id="IPR017871">
    <property type="entry name" value="ABC_transporter-like_CS"/>
</dbReference>
<evidence type="ECO:0000313" key="9">
    <source>
        <dbReference type="EMBL" id="NEI73614.1"/>
    </source>
</evidence>
<dbReference type="InterPro" id="IPR027417">
    <property type="entry name" value="P-loop_NTPase"/>
</dbReference>
<dbReference type="SUPFAM" id="SSF52540">
    <property type="entry name" value="P-loop containing nucleoside triphosphate hydrolases"/>
    <property type="match status" value="1"/>
</dbReference>
<proteinExistence type="inferred from homology"/>
<protein>
    <submittedName>
        <fullName evidence="9">ATP-binding cassette domain-containing protein</fullName>
    </submittedName>
</protein>
<evidence type="ECO:0000256" key="3">
    <source>
        <dbReference type="ARBA" id="ARBA00022448"/>
    </source>
</evidence>
<dbReference type="InterPro" id="IPR050388">
    <property type="entry name" value="ABC_Ni/Peptide_Import"/>
</dbReference>
<dbReference type="GO" id="GO:0016887">
    <property type="term" value="F:ATP hydrolysis activity"/>
    <property type="evidence" value="ECO:0007669"/>
    <property type="project" value="InterPro"/>
</dbReference>
<evidence type="ECO:0000256" key="5">
    <source>
        <dbReference type="ARBA" id="ARBA00022741"/>
    </source>
</evidence>
<dbReference type="PANTHER" id="PTHR43297:SF2">
    <property type="entry name" value="DIPEPTIDE TRANSPORT ATP-BINDING PROTEIN DPPD"/>
    <property type="match status" value="1"/>
</dbReference>
<evidence type="ECO:0000313" key="10">
    <source>
        <dbReference type="Proteomes" id="UP000483035"/>
    </source>
</evidence>
<dbReference type="Pfam" id="PF08352">
    <property type="entry name" value="oligo_HPY"/>
    <property type="match status" value="1"/>
</dbReference>
<keyword evidence="4" id="KW-1003">Cell membrane</keyword>
<dbReference type="EMBL" id="WUEY01000020">
    <property type="protein sequence ID" value="NEI73614.1"/>
    <property type="molecule type" value="Genomic_DNA"/>
</dbReference>